<dbReference type="Pfam" id="PF16289">
    <property type="entry name" value="PIN_12"/>
    <property type="match status" value="1"/>
</dbReference>
<dbReference type="EMBL" id="AAYLMQ010000021">
    <property type="protein sequence ID" value="EGY2377597.1"/>
    <property type="molecule type" value="Genomic_DNA"/>
</dbReference>
<name>A0A9P2LE62_ACIBA</name>
<sequence length="366" mass="42322">MELQTRLVFIDTCAYESKNFQFGQHALGRLQELVENEKIHLLITDVTRSEIEAHLHKKSDDAASKIKQLTKDAMFLRNTPELDCHGIFTKVDGEEIYRLIHNKFLEFVENEFVETISVGTVNPEVVFYAYFNNLPPFNKESKKHEFPDAFVLEAIKEISVARGLSIYIVSSDGDMESFCNGVDNFIYLNSVDKLIDLTLRSDTAYEEPTKFADEIFEQLKEQIIADALQTLEGSEFSYEEADPYDEVIDSVKIDSITITNRNLQDVDAEHAEYILEFEVTITADYLFPDYERSPWDYEDKHYAFVLKNELTLKHQETYTAYVTLVYDDGLRANAHIAELNFEDSYFELTNHSTEVLHSKELDLNGE</sequence>
<comment type="caution">
    <text evidence="2">The sequence shown here is derived from an EMBL/GenBank/DDBJ whole genome shotgun (WGS) entry which is preliminary data.</text>
</comment>
<feature type="domain" description="DUF4935" evidence="1">
    <location>
        <begin position="8"/>
        <end position="175"/>
    </location>
</feature>
<organism evidence="2">
    <name type="scientific">Acinetobacter baumannii</name>
    <dbReference type="NCBI Taxonomy" id="470"/>
    <lineage>
        <taxon>Bacteria</taxon>
        <taxon>Pseudomonadati</taxon>
        <taxon>Pseudomonadota</taxon>
        <taxon>Gammaproteobacteria</taxon>
        <taxon>Moraxellales</taxon>
        <taxon>Moraxellaceae</taxon>
        <taxon>Acinetobacter</taxon>
        <taxon>Acinetobacter calcoaceticus/baumannii complex</taxon>
    </lineage>
</organism>
<dbReference type="RefSeq" id="WP_114149803.1">
    <property type="nucleotide sequence ID" value="NZ_CAJHFX010000007.1"/>
</dbReference>
<gene>
    <name evidence="2" type="ORF">JHZ39_001974</name>
</gene>
<accession>A0A9P2LE62</accession>
<evidence type="ECO:0000259" key="1">
    <source>
        <dbReference type="Pfam" id="PF16289"/>
    </source>
</evidence>
<dbReference type="InterPro" id="IPR032557">
    <property type="entry name" value="DUF4935"/>
</dbReference>
<dbReference type="AlphaFoldDB" id="A0A9P2LE62"/>
<protein>
    <submittedName>
        <fullName evidence="2">DUF4935 domain-containing protein</fullName>
    </submittedName>
</protein>
<reference evidence="2" key="1">
    <citation type="submission" date="2020-12" db="EMBL/GenBank/DDBJ databases">
        <authorList>
            <consortium name="Clinical and Environmental Microbiology Branch: Whole genome sequencing antimicrobial resistance pathogens in the healthcare setting"/>
        </authorList>
    </citation>
    <scope>NUCLEOTIDE SEQUENCE</scope>
    <source>
        <strain evidence="2">2018HL-00813</strain>
    </source>
</reference>
<proteinExistence type="predicted"/>
<evidence type="ECO:0000313" key="2">
    <source>
        <dbReference type="EMBL" id="EGY2377597.1"/>
    </source>
</evidence>